<gene>
    <name evidence="1" type="ORF">BST85_08450</name>
</gene>
<accession>A0A2S7KQK7</accession>
<dbReference type="AlphaFoldDB" id="A0A2S7KQK7"/>
<dbReference type="Proteomes" id="UP000239800">
    <property type="component" value="Unassembled WGS sequence"/>
</dbReference>
<evidence type="ECO:0000313" key="2">
    <source>
        <dbReference type="Proteomes" id="UP000239800"/>
    </source>
</evidence>
<dbReference type="RefSeq" id="WP_104812845.1">
    <property type="nucleotide sequence ID" value="NZ_MQUB01000001.1"/>
</dbReference>
<dbReference type="EMBL" id="MQUB01000001">
    <property type="protein sequence ID" value="PQB04914.1"/>
    <property type="molecule type" value="Genomic_DNA"/>
</dbReference>
<protein>
    <submittedName>
        <fullName evidence="1">Uncharacterized protein</fullName>
    </submittedName>
</protein>
<sequence>MKLIAFSLGLLVTIQSFGQLQDVNPSAGNLGGIPAFDDADGLRNPESLITNIDVQKIRGWASLTDFDDIILSRADAEGSVYLFDQWENRGVIEVDDKRYIFTNMNYNVRSGNFMSKISQDSVVIFDISTYDRLVINDKPFKSIYNPSKRGNEVYEVIFEGPDFSLLKGYSIHVVEANPNPMVNRSRTKITKKEFYYVKDGNSIKDFKFKKKAILALAREESGELEEYAKTNDLSFKKEDDVRRMLTNLMNN</sequence>
<organism evidence="1 2">
    <name type="scientific">Aureitalea marina</name>
    <dbReference type="NCBI Taxonomy" id="930804"/>
    <lineage>
        <taxon>Bacteria</taxon>
        <taxon>Pseudomonadati</taxon>
        <taxon>Bacteroidota</taxon>
        <taxon>Flavobacteriia</taxon>
        <taxon>Flavobacteriales</taxon>
        <taxon>Flavobacteriaceae</taxon>
        <taxon>Aureitalea</taxon>
    </lineage>
</organism>
<keyword evidence="2" id="KW-1185">Reference proteome</keyword>
<comment type="caution">
    <text evidence="1">The sequence shown here is derived from an EMBL/GenBank/DDBJ whole genome shotgun (WGS) entry which is preliminary data.</text>
</comment>
<reference evidence="1 2" key="1">
    <citation type="submission" date="2016-11" db="EMBL/GenBank/DDBJ databases">
        <title>Trade-off between light-utilization and light-protection in marine flavobacteria.</title>
        <authorList>
            <person name="Kumagai Y."/>
        </authorList>
    </citation>
    <scope>NUCLEOTIDE SEQUENCE [LARGE SCALE GENOMIC DNA]</scope>
    <source>
        <strain evidence="1 2">NBRC 107741</strain>
    </source>
</reference>
<proteinExistence type="predicted"/>
<evidence type="ECO:0000313" key="1">
    <source>
        <dbReference type="EMBL" id="PQB04914.1"/>
    </source>
</evidence>
<dbReference type="OrthoDB" id="1438319at2"/>
<name>A0A2S7KQK7_9FLAO</name>